<dbReference type="GO" id="GO:0000287">
    <property type="term" value="F:magnesium ion binding"/>
    <property type="evidence" value="ECO:0007669"/>
    <property type="project" value="UniProtKB-UniRule"/>
</dbReference>
<dbReference type="GO" id="GO:0004141">
    <property type="term" value="F:dethiobiotin synthase activity"/>
    <property type="evidence" value="ECO:0007669"/>
    <property type="project" value="UniProtKB-UniRule"/>
</dbReference>
<dbReference type="AlphaFoldDB" id="A0A4R1K105"/>
<dbReference type="PANTHER" id="PTHR43210">
    <property type="entry name" value="DETHIOBIOTIN SYNTHETASE"/>
    <property type="match status" value="1"/>
</dbReference>
<dbReference type="GO" id="GO:0005524">
    <property type="term" value="F:ATP binding"/>
    <property type="evidence" value="ECO:0007669"/>
    <property type="project" value="UniProtKB-UniRule"/>
</dbReference>
<dbReference type="SUPFAM" id="SSF52540">
    <property type="entry name" value="P-loop containing nucleoside triphosphate hydrolases"/>
    <property type="match status" value="1"/>
</dbReference>
<comment type="caution">
    <text evidence="8">Lacks conserved residue(s) required for the propagation of feature annotation.</text>
</comment>
<dbReference type="EC" id="6.3.3.3" evidence="8"/>
<comment type="similarity">
    <text evidence="8">Belongs to the dethiobiotin synthetase family.</text>
</comment>
<sequence length="230" mass="24643">MSQAHYPIVFVTGTDTEVGKTVVSCTLLAALNNHGCLADGFKPVASGATYQDGMWTNEDGLALQKYSGRSLPYDWVNPNTYEPAIAPHIAAVQAGSPIETARLDQQLARLREGAELVLIEGAGGWQVPLNEHARFCDWVSGHSWPVIVVVGIRLGCINHALLTIESIAHRGCEVVGWVANHVQPKTEVLAANVAYLKANIEAPLLGLIDYQKATLDPAGLATELNVTSLL</sequence>
<comment type="caution">
    <text evidence="9">The sequence shown here is derived from an EMBL/GenBank/DDBJ whole genome shotgun (WGS) entry which is preliminary data.</text>
</comment>
<keyword evidence="4 8" id="KW-0547">Nucleotide-binding</keyword>
<comment type="catalytic activity">
    <reaction evidence="8">
        <text>(7R,8S)-7,8-diammoniononanoate + CO2 + ATP = (4R,5S)-dethiobiotin + ADP + phosphate + 3 H(+)</text>
        <dbReference type="Rhea" id="RHEA:15805"/>
        <dbReference type="ChEBI" id="CHEBI:15378"/>
        <dbReference type="ChEBI" id="CHEBI:16526"/>
        <dbReference type="ChEBI" id="CHEBI:30616"/>
        <dbReference type="ChEBI" id="CHEBI:43474"/>
        <dbReference type="ChEBI" id="CHEBI:149469"/>
        <dbReference type="ChEBI" id="CHEBI:149473"/>
        <dbReference type="ChEBI" id="CHEBI:456216"/>
        <dbReference type="EC" id="6.3.3.3"/>
    </reaction>
</comment>
<dbReference type="CDD" id="cd03109">
    <property type="entry name" value="DTBS"/>
    <property type="match status" value="1"/>
</dbReference>
<keyword evidence="3 8" id="KW-0479">Metal-binding</keyword>
<dbReference type="NCBIfam" id="TIGR00347">
    <property type="entry name" value="bioD"/>
    <property type="match status" value="1"/>
</dbReference>
<keyword evidence="1 8" id="KW-0963">Cytoplasm</keyword>
<evidence type="ECO:0000256" key="2">
    <source>
        <dbReference type="ARBA" id="ARBA00022598"/>
    </source>
</evidence>
<proteinExistence type="inferred from homology"/>
<feature type="binding site" evidence="8">
    <location>
        <begin position="120"/>
        <end position="123"/>
    </location>
    <ligand>
        <name>ATP</name>
        <dbReference type="ChEBI" id="CHEBI:30616"/>
    </ligand>
</feature>
<feature type="binding site" evidence="8">
    <location>
        <position position="59"/>
    </location>
    <ligand>
        <name>ATP</name>
        <dbReference type="ChEBI" id="CHEBI:30616"/>
    </ligand>
</feature>
<feature type="binding site" evidence="8">
    <location>
        <begin position="180"/>
        <end position="181"/>
    </location>
    <ligand>
        <name>ATP</name>
        <dbReference type="ChEBI" id="CHEBI:30616"/>
    </ligand>
</feature>
<evidence type="ECO:0000256" key="3">
    <source>
        <dbReference type="ARBA" id="ARBA00022723"/>
    </source>
</evidence>
<accession>A0A4R1K105</accession>
<evidence type="ECO:0000313" key="10">
    <source>
        <dbReference type="Proteomes" id="UP000295565"/>
    </source>
</evidence>
<keyword evidence="5 8" id="KW-0093">Biotin biosynthesis</keyword>
<feature type="binding site" evidence="8">
    <location>
        <position position="46"/>
    </location>
    <ligand>
        <name>substrate</name>
    </ligand>
</feature>
<comment type="function">
    <text evidence="8">Catalyzes a mechanistically unusual reaction, the ATP-dependent insertion of CO2 between the N7 and N8 nitrogen atoms of 7,8-diaminopelargonic acid (DAPA, also called 7,8-diammoniononanoate) to form a ureido ring.</text>
</comment>
<evidence type="ECO:0000256" key="1">
    <source>
        <dbReference type="ARBA" id="ARBA00022490"/>
    </source>
</evidence>
<dbReference type="InterPro" id="IPR004472">
    <property type="entry name" value="DTB_synth_BioD"/>
</dbReference>
<dbReference type="Pfam" id="PF13500">
    <property type="entry name" value="AAA_26"/>
    <property type="match status" value="1"/>
</dbReference>
<evidence type="ECO:0000256" key="7">
    <source>
        <dbReference type="ARBA" id="ARBA00022842"/>
    </source>
</evidence>
<dbReference type="PANTHER" id="PTHR43210:SF5">
    <property type="entry name" value="DETHIOBIOTIN SYNTHETASE"/>
    <property type="match status" value="1"/>
</dbReference>
<feature type="binding site" evidence="8">
    <location>
        <position position="21"/>
    </location>
    <ligand>
        <name>Mg(2+)</name>
        <dbReference type="ChEBI" id="CHEBI:18420"/>
    </ligand>
</feature>
<keyword evidence="10" id="KW-1185">Reference proteome</keyword>
<dbReference type="PIRSF" id="PIRSF006755">
    <property type="entry name" value="DTB_synth"/>
    <property type="match status" value="1"/>
</dbReference>
<organism evidence="9 10">
    <name type="scientific">Celerinatantimonas diazotrophica</name>
    <dbReference type="NCBI Taxonomy" id="412034"/>
    <lineage>
        <taxon>Bacteria</taxon>
        <taxon>Pseudomonadati</taxon>
        <taxon>Pseudomonadota</taxon>
        <taxon>Gammaproteobacteria</taxon>
        <taxon>Celerinatantimonadaceae</taxon>
        <taxon>Celerinatantimonas</taxon>
    </lineage>
</organism>
<name>A0A4R1K105_9GAMM</name>
<dbReference type="InterPro" id="IPR027417">
    <property type="entry name" value="P-loop_NTPase"/>
</dbReference>
<feature type="binding site" evidence="8">
    <location>
        <begin position="17"/>
        <end position="22"/>
    </location>
    <ligand>
        <name>ATP</name>
        <dbReference type="ChEBI" id="CHEBI:30616"/>
    </ligand>
</feature>
<feature type="binding site" evidence="8">
    <location>
        <position position="120"/>
    </location>
    <ligand>
        <name>Mg(2+)</name>
        <dbReference type="ChEBI" id="CHEBI:18420"/>
    </ligand>
</feature>
<dbReference type="GO" id="GO:0042803">
    <property type="term" value="F:protein homodimerization activity"/>
    <property type="evidence" value="ECO:0007669"/>
    <property type="project" value="UniProtKB-ARBA"/>
</dbReference>
<feature type="binding site" evidence="8">
    <location>
        <position position="59"/>
    </location>
    <ligand>
        <name>Mg(2+)</name>
        <dbReference type="ChEBI" id="CHEBI:18420"/>
    </ligand>
</feature>
<gene>
    <name evidence="8" type="primary">bioD</name>
    <name evidence="9" type="ORF">EV690_1310</name>
</gene>
<comment type="subunit">
    <text evidence="8">Homodimer.</text>
</comment>
<dbReference type="HAMAP" id="MF_00336">
    <property type="entry name" value="BioD"/>
    <property type="match status" value="1"/>
</dbReference>
<dbReference type="OrthoDB" id="9802097at2"/>
<keyword evidence="7 8" id="KW-0460">Magnesium</keyword>
<feature type="active site" evidence="8">
    <location>
        <position position="42"/>
    </location>
</feature>
<keyword evidence="6 8" id="KW-0067">ATP-binding</keyword>
<evidence type="ECO:0000256" key="4">
    <source>
        <dbReference type="ARBA" id="ARBA00022741"/>
    </source>
</evidence>
<dbReference type="GO" id="GO:0005829">
    <property type="term" value="C:cytosol"/>
    <property type="evidence" value="ECO:0007669"/>
    <property type="project" value="TreeGrafter"/>
</dbReference>
<dbReference type="FunFam" id="3.40.50.300:FF:000292">
    <property type="entry name" value="ATP-dependent dethiobiotin synthetase BioD"/>
    <property type="match status" value="1"/>
</dbReference>
<dbReference type="Proteomes" id="UP000295565">
    <property type="component" value="Unassembled WGS sequence"/>
</dbReference>
<evidence type="ECO:0000256" key="8">
    <source>
        <dbReference type="HAMAP-Rule" id="MF_00336"/>
    </source>
</evidence>
<dbReference type="EMBL" id="SMGD01000012">
    <property type="protein sequence ID" value="TCK57622.1"/>
    <property type="molecule type" value="Genomic_DNA"/>
</dbReference>
<evidence type="ECO:0000256" key="6">
    <source>
        <dbReference type="ARBA" id="ARBA00022840"/>
    </source>
</evidence>
<dbReference type="UniPathway" id="UPA00078">
    <property type="reaction ID" value="UER00161"/>
</dbReference>
<comment type="subcellular location">
    <subcellularLocation>
        <location evidence="8">Cytoplasm</location>
    </subcellularLocation>
</comment>
<dbReference type="GO" id="GO:0009102">
    <property type="term" value="P:biotin biosynthetic process"/>
    <property type="evidence" value="ECO:0007669"/>
    <property type="project" value="UniProtKB-UniRule"/>
</dbReference>
<reference evidence="9 10" key="1">
    <citation type="submission" date="2019-03" db="EMBL/GenBank/DDBJ databases">
        <title>Genomic Encyclopedia of Type Strains, Phase IV (KMG-IV): sequencing the most valuable type-strain genomes for metagenomic binning, comparative biology and taxonomic classification.</title>
        <authorList>
            <person name="Goeker M."/>
        </authorList>
    </citation>
    <scope>NUCLEOTIDE SEQUENCE [LARGE SCALE GENOMIC DNA]</scope>
    <source>
        <strain evidence="9 10">DSM 18577</strain>
    </source>
</reference>
<evidence type="ECO:0000313" key="9">
    <source>
        <dbReference type="EMBL" id="TCK57622.1"/>
    </source>
</evidence>
<comment type="pathway">
    <text evidence="8">Cofactor biosynthesis; biotin biosynthesis; biotin from 7,8-diaminononanoate: step 1/2.</text>
</comment>
<dbReference type="Gene3D" id="3.40.50.300">
    <property type="entry name" value="P-loop containing nucleotide triphosphate hydrolases"/>
    <property type="match status" value="1"/>
</dbReference>
<keyword evidence="2 8" id="KW-0436">Ligase</keyword>
<comment type="cofactor">
    <cofactor evidence="8">
        <name>Mg(2+)</name>
        <dbReference type="ChEBI" id="CHEBI:18420"/>
    </cofactor>
</comment>
<evidence type="ECO:0000256" key="5">
    <source>
        <dbReference type="ARBA" id="ARBA00022756"/>
    </source>
</evidence>
<protein>
    <recommendedName>
        <fullName evidence="8">ATP-dependent dethiobiotin synthetase BioD</fullName>
        <ecNumber evidence="8">6.3.3.3</ecNumber>
    </recommendedName>
    <alternativeName>
        <fullName evidence="8">DTB synthetase</fullName>
        <shortName evidence="8">DTBS</shortName>
    </alternativeName>
    <alternativeName>
        <fullName evidence="8">Dethiobiotin synthase</fullName>
    </alternativeName>
</protein>
<dbReference type="RefSeq" id="WP_131912180.1">
    <property type="nucleotide sequence ID" value="NZ_OU594967.1"/>
</dbReference>